<feature type="domain" description="HTH tetR-type" evidence="5">
    <location>
        <begin position="15"/>
        <end position="75"/>
    </location>
</feature>
<dbReference type="SUPFAM" id="SSF48498">
    <property type="entry name" value="Tetracyclin repressor-like, C-terminal domain"/>
    <property type="match status" value="1"/>
</dbReference>
<evidence type="ECO:0000313" key="6">
    <source>
        <dbReference type="EMBL" id="NEK25202.1"/>
    </source>
</evidence>
<dbReference type="InterPro" id="IPR036271">
    <property type="entry name" value="Tet_transcr_reg_TetR-rel_C_sf"/>
</dbReference>
<dbReference type="InterPro" id="IPR050109">
    <property type="entry name" value="HTH-type_TetR-like_transc_reg"/>
</dbReference>
<dbReference type="Gene3D" id="1.10.357.10">
    <property type="entry name" value="Tetracycline Repressor, domain 2"/>
    <property type="match status" value="1"/>
</dbReference>
<dbReference type="EMBL" id="JAABNT010000052">
    <property type="protein sequence ID" value="NEK25202.1"/>
    <property type="molecule type" value="Genomic_DNA"/>
</dbReference>
<dbReference type="GO" id="GO:0003700">
    <property type="term" value="F:DNA-binding transcription factor activity"/>
    <property type="evidence" value="ECO:0007669"/>
    <property type="project" value="TreeGrafter"/>
</dbReference>
<dbReference type="Proteomes" id="UP000468591">
    <property type="component" value="Unassembled WGS sequence"/>
</dbReference>
<keyword evidence="1" id="KW-0805">Transcription regulation</keyword>
<dbReference type="AlphaFoldDB" id="A0A6P0CGC3"/>
<proteinExistence type="predicted"/>
<comment type="caution">
    <text evidence="6">The sequence shown here is derived from an EMBL/GenBank/DDBJ whole genome shotgun (WGS) entry which is preliminary data.</text>
</comment>
<evidence type="ECO:0000256" key="4">
    <source>
        <dbReference type="PROSITE-ProRule" id="PRU00335"/>
    </source>
</evidence>
<evidence type="ECO:0000256" key="3">
    <source>
        <dbReference type="ARBA" id="ARBA00023163"/>
    </source>
</evidence>
<keyword evidence="2 4" id="KW-0238">DNA-binding</keyword>
<dbReference type="GO" id="GO:0000976">
    <property type="term" value="F:transcription cis-regulatory region binding"/>
    <property type="evidence" value="ECO:0007669"/>
    <property type="project" value="TreeGrafter"/>
</dbReference>
<dbReference type="Pfam" id="PF00440">
    <property type="entry name" value="TetR_N"/>
    <property type="match status" value="1"/>
</dbReference>
<evidence type="ECO:0000256" key="1">
    <source>
        <dbReference type="ARBA" id="ARBA00023015"/>
    </source>
</evidence>
<dbReference type="Pfam" id="PF13305">
    <property type="entry name" value="TetR_C_33"/>
    <property type="match status" value="1"/>
</dbReference>
<dbReference type="PROSITE" id="PS50977">
    <property type="entry name" value="HTH_TETR_2"/>
    <property type="match status" value="1"/>
</dbReference>
<dbReference type="InterPro" id="IPR025996">
    <property type="entry name" value="MT1864/Rv1816-like_C"/>
</dbReference>
<evidence type="ECO:0000259" key="5">
    <source>
        <dbReference type="PROSITE" id="PS50977"/>
    </source>
</evidence>
<dbReference type="InterPro" id="IPR009057">
    <property type="entry name" value="Homeodomain-like_sf"/>
</dbReference>
<reference evidence="6 7" key="1">
    <citation type="submission" date="2020-01" db="EMBL/GenBank/DDBJ databases">
        <title>Sulfitobacter sediminilitoris sp. nov., isolated from a tidal flat.</title>
        <authorList>
            <person name="Park S."/>
            <person name="Yoon J.-H."/>
        </authorList>
    </citation>
    <scope>NUCLEOTIDE SEQUENCE [LARGE SCALE GENOMIC DNA]</scope>
    <source>
        <strain evidence="6 7">JBTF-M27</strain>
    </source>
</reference>
<dbReference type="RefSeq" id="WP_164356590.1">
    <property type="nucleotide sequence ID" value="NZ_JAABNT010000052.1"/>
</dbReference>
<evidence type="ECO:0000313" key="7">
    <source>
        <dbReference type="Proteomes" id="UP000468591"/>
    </source>
</evidence>
<dbReference type="PANTHER" id="PTHR30055:SF239">
    <property type="entry name" value="TRANSCRIPTIONAL REGULATORY PROTEIN"/>
    <property type="match status" value="1"/>
</dbReference>
<dbReference type="InterPro" id="IPR001647">
    <property type="entry name" value="HTH_TetR"/>
</dbReference>
<sequence>MTKEKPLSRRDRNLANIRDTAVPVAERIILEEGIDALNARRLANEISVSVGSLYNAFGDLEAVLRAVIEKSAVILSRRLHAAIEQPAPDDRTVLVTLGEAYLDFAISEPQRWWLLFEYNSNNPPDEKMQEFQLSLLEMLVEAGGGDPKLEQHRQIFLILWASVHGLVTLACRPTIVAINPEAARTYIADLVDTGLESFSLDPNTGQ</sequence>
<dbReference type="PANTHER" id="PTHR30055">
    <property type="entry name" value="HTH-TYPE TRANSCRIPTIONAL REGULATOR RUTR"/>
    <property type="match status" value="1"/>
</dbReference>
<keyword evidence="3" id="KW-0804">Transcription</keyword>
<organism evidence="6 7">
    <name type="scientific">Sulfitobacter sediminilitoris</name>
    <dbReference type="NCBI Taxonomy" id="2698830"/>
    <lineage>
        <taxon>Bacteria</taxon>
        <taxon>Pseudomonadati</taxon>
        <taxon>Pseudomonadota</taxon>
        <taxon>Alphaproteobacteria</taxon>
        <taxon>Rhodobacterales</taxon>
        <taxon>Roseobacteraceae</taxon>
        <taxon>Sulfitobacter</taxon>
    </lineage>
</organism>
<protein>
    <submittedName>
        <fullName evidence="6">TetR family transcriptional regulator</fullName>
    </submittedName>
</protein>
<gene>
    <name evidence="6" type="ORF">GV827_22815</name>
</gene>
<dbReference type="SUPFAM" id="SSF46689">
    <property type="entry name" value="Homeodomain-like"/>
    <property type="match status" value="1"/>
</dbReference>
<name>A0A6P0CGC3_9RHOB</name>
<feature type="DNA-binding region" description="H-T-H motif" evidence="4">
    <location>
        <begin position="38"/>
        <end position="57"/>
    </location>
</feature>
<evidence type="ECO:0000256" key="2">
    <source>
        <dbReference type="ARBA" id="ARBA00023125"/>
    </source>
</evidence>
<keyword evidence="7" id="KW-1185">Reference proteome</keyword>
<accession>A0A6P0CGC3</accession>